<sequence length="77" mass="8738">MNKIIVIRLKEVLTERGLEQKQLAEMTGLTERTISELVNNKTLRYPKSALESIINALDITDINDIITLVDKNNSEVI</sequence>
<protein>
    <submittedName>
        <fullName evidence="2">Helix-turn-helix transcriptional regulator</fullName>
    </submittedName>
</protein>
<evidence type="ECO:0000313" key="3">
    <source>
        <dbReference type="Proteomes" id="UP001275315"/>
    </source>
</evidence>
<gene>
    <name evidence="2" type="ORF">RWD45_16945</name>
</gene>
<dbReference type="CDD" id="cd00093">
    <property type="entry name" value="HTH_XRE"/>
    <property type="match status" value="1"/>
</dbReference>
<feature type="domain" description="HTH cro/C1-type" evidence="1">
    <location>
        <begin position="9"/>
        <end position="65"/>
    </location>
</feature>
<evidence type="ECO:0000313" key="2">
    <source>
        <dbReference type="EMBL" id="MDY0409954.1"/>
    </source>
</evidence>
<dbReference type="PROSITE" id="PS50943">
    <property type="entry name" value="HTH_CROC1"/>
    <property type="match status" value="1"/>
</dbReference>
<dbReference type="RefSeq" id="WP_320380809.1">
    <property type="nucleotide sequence ID" value="NZ_JAWDIQ010000003.1"/>
</dbReference>
<name>A0ABU5CUA0_9BACI</name>
<dbReference type="Pfam" id="PF13443">
    <property type="entry name" value="HTH_26"/>
    <property type="match status" value="1"/>
</dbReference>
<evidence type="ECO:0000259" key="1">
    <source>
        <dbReference type="PROSITE" id="PS50943"/>
    </source>
</evidence>
<proteinExistence type="predicted"/>
<accession>A0ABU5CUA0</accession>
<dbReference type="EMBL" id="JAWDIQ010000003">
    <property type="protein sequence ID" value="MDY0409954.1"/>
    <property type="molecule type" value="Genomic_DNA"/>
</dbReference>
<organism evidence="2 3">
    <name type="scientific">Paracerasibacillus soli</name>
    <dbReference type="NCBI Taxonomy" id="480284"/>
    <lineage>
        <taxon>Bacteria</taxon>
        <taxon>Bacillati</taxon>
        <taxon>Bacillota</taxon>
        <taxon>Bacilli</taxon>
        <taxon>Bacillales</taxon>
        <taxon>Bacillaceae</taxon>
        <taxon>Paracerasibacillus</taxon>
    </lineage>
</organism>
<dbReference type="SMART" id="SM00530">
    <property type="entry name" value="HTH_XRE"/>
    <property type="match status" value="1"/>
</dbReference>
<dbReference type="InterPro" id="IPR010982">
    <property type="entry name" value="Lambda_DNA-bd_dom_sf"/>
</dbReference>
<dbReference type="Gene3D" id="1.10.260.40">
    <property type="entry name" value="lambda repressor-like DNA-binding domains"/>
    <property type="match status" value="1"/>
</dbReference>
<comment type="caution">
    <text evidence="2">The sequence shown here is derived from an EMBL/GenBank/DDBJ whole genome shotgun (WGS) entry which is preliminary data.</text>
</comment>
<keyword evidence="3" id="KW-1185">Reference proteome</keyword>
<dbReference type="SUPFAM" id="SSF47413">
    <property type="entry name" value="lambda repressor-like DNA-binding domains"/>
    <property type="match status" value="1"/>
</dbReference>
<reference evidence="2 3" key="1">
    <citation type="submission" date="2023-10" db="EMBL/GenBank/DDBJ databases">
        <title>Virgibacillus soli CC-YMP-6 genome.</title>
        <authorList>
            <person name="Miliotis G."/>
            <person name="Sengupta P."/>
            <person name="Hameed A."/>
            <person name="Chuvochina M."/>
            <person name="Mcdonagh F."/>
            <person name="Simpson A.C."/>
            <person name="Singh N.K."/>
            <person name="Rekha P.D."/>
            <person name="Raman K."/>
            <person name="Hugenholtz P."/>
            <person name="Venkateswaran K."/>
        </authorList>
    </citation>
    <scope>NUCLEOTIDE SEQUENCE [LARGE SCALE GENOMIC DNA]</scope>
    <source>
        <strain evidence="2 3">CC-YMP-6</strain>
    </source>
</reference>
<dbReference type="Proteomes" id="UP001275315">
    <property type="component" value="Unassembled WGS sequence"/>
</dbReference>
<dbReference type="InterPro" id="IPR001387">
    <property type="entry name" value="Cro/C1-type_HTH"/>
</dbReference>